<reference evidence="1" key="1">
    <citation type="submission" date="2024-09" db="EMBL/GenBank/DDBJ databases">
        <title>Black Yeasts Isolated from many extreme environments.</title>
        <authorList>
            <person name="Coleine C."/>
            <person name="Stajich J.E."/>
            <person name="Selbmann L."/>
        </authorList>
    </citation>
    <scope>NUCLEOTIDE SEQUENCE</scope>
    <source>
        <strain evidence="1">CCFEE 5737</strain>
    </source>
</reference>
<sequence length="82" mass="8855">PIPELDRDALWAALTDVAAFLRSKKLNITIIAVGGAVNTIFLQTRRSTHDVDFFSQGLSSKEVQLAQAAAQYAQGPSAQLQN</sequence>
<protein>
    <submittedName>
        <fullName evidence="1">Uncharacterized protein</fullName>
    </submittedName>
</protein>
<organism evidence="1 2">
    <name type="scientific">Coniosporium uncinatum</name>
    <dbReference type="NCBI Taxonomy" id="93489"/>
    <lineage>
        <taxon>Eukaryota</taxon>
        <taxon>Fungi</taxon>
        <taxon>Dikarya</taxon>
        <taxon>Ascomycota</taxon>
        <taxon>Pezizomycotina</taxon>
        <taxon>Dothideomycetes</taxon>
        <taxon>Dothideomycetes incertae sedis</taxon>
        <taxon>Coniosporium</taxon>
    </lineage>
</organism>
<evidence type="ECO:0000313" key="2">
    <source>
        <dbReference type="Proteomes" id="UP001186974"/>
    </source>
</evidence>
<dbReference type="Proteomes" id="UP001186974">
    <property type="component" value="Unassembled WGS sequence"/>
</dbReference>
<proteinExistence type="predicted"/>
<feature type="non-terminal residue" evidence="1">
    <location>
        <position position="82"/>
    </location>
</feature>
<feature type="non-terminal residue" evidence="1">
    <location>
        <position position="1"/>
    </location>
</feature>
<keyword evidence="2" id="KW-1185">Reference proteome</keyword>
<gene>
    <name evidence="1" type="ORF">LTS18_011786</name>
</gene>
<evidence type="ECO:0000313" key="1">
    <source>
        <dbReference type="EMBL" id="KAK3055741.1"/>
    </source>
</evidence>
<comment type="caution">
    <text evidence="1">The sequence shown here is derived from an EMBL/GenBank/DDBJ whole genome shotgun (WGS) entry which is preliminary data.</text>
</comment>
<name>A0ACC3CYA1_9PEZI</name>
<accession>A0ACC3CYA1</accession>
<dbReference type="EMBL" id="JAWDJW010009795">
    <property type="protein sequence ID" value="KAK3055741.1"/>
    <property type="molecule type" value="Genomic_DNA"/>
</dbReference>